<dbReference type="AlphaFoldDB" id="C4JEQ2"/>
<dbReference type="KEGG" id="ure:UREG_02212"/>
<organism evidence="1 2">
    <name type="scientific">Uncinocarpus reesii (strain UAMH 1704)</name>
    <dbReference type="NCBI Taxonomy" id="336963"/>
    <lineage>
        <taxon>Eukaryota</taxon>
        <taxon>Fungi</taxon>
        <taxon>Dikarya</taxon>
        <taxon>Ascomycota</taxon>
        <taxon>Pezizomycotina</taxon>
        <taxon>Eurotiomycetes</taxon>
        <taxon>Eurotiomycetidae</taxon>
        <taxon>Onygenales</taxon>
        <taxon>Onygenaceae</taxon>
        <taxon>Uncinocarpus</taxon>
    </lineage>
</organism>
<protein>
    <submittedName>
        <fullName evidence="1">Uncharacterized protein</fullName>
    </submittedName>
</protein>
<proteinExistence type="predicted"/>
<accession>C4JEQ2</accession>
<dbReference type="RefSeq" id="XP_002542696.1">
    <property type="nucleotide sequence ID" value="XM_002542650.1"/>
</dbReference>
<reference evidence="2" key="1">
    <citation type="journal article" date="2009" name="Genome Res.">
        <title>Comparative genomic analyses of the human fungal pathogens Coccidioides and their relatives.</title>
        <authorList>
            <person name="Sharpton T.J."/>
            <person name="Stajich J.E."/>
            <person name="Rounsley S.D."/>
            <person name="Gardner M.J."/>
            <person name="Wortman J.R."/>
            <person name="Jordar V.S."/>
            <person name="Maiti R."/>
            <person name="Kodira C.D."/>
            <person name="Neafsey D.E."/>
            <person name="Zeng Q."/>
            <person name="Hung C.-Y."/>
            <person name="McMahan C."/>
            <person name="Muszewska A."/>
            <person name="Grynberg M."/>
            <person name="Mandel M.A."/>
            <person name="Kellner E.M."/>
            <person name="Barker B.M."/>
            <person name="Galgiani J.N."/>
            <person name="Orbach M.J."/>
            <person name="Kirkland T.N."/>
            <person name="Cole G.T."/>
            <person name="Henn M.R."/>
            <person name="Birren B.W."/>
            <person name="Taylor J.W."/>
        </authorList>
    </citation>
    <scope>NUCLEOTIDE SEQUENCE [LARGE SCALE GENOMIC DNA]</scope>
    <source>
        <strain evidence="2">UAMH 1704</strain>
    </source>
</reference>
<dbReference type="Proteomes" id="UP000002058">
    <property type="component" value="Unassembled WGS sequence"/>
</dbReference>
<name>C4JEQ2_UNCRE</name>
<dbReference type="HOGENOM" id="CLU_103863_0_0_1"/>
<keyword evidence="2" id="KW-1185">Reference proteome</keyword>
<dbReference type="STRING" id="336963.C4JEQ2"/>
<evidence type="ECO:0000313" key="1">
    <source>
        <dbReference type="EMBL" id="EEP77363.1"/>
    </source>
</evidence>
<dbReference type="InterPro" id="IPR046670">
    <property type="entry name" value="DUF6540"/>
</dbReference>
<dbReference type="EMBL" id="CH476615">
    <property type="protein sequence ID" value="EEP77363.1"/>
    <property type="molecule type" value="Genomic_DNA"/>
</dbReference>
<dbReference type="InParanoid" id="C4JEQ2"/>
<dbReference type="Pfam" id="PF20174">
    <property type="entry name" value="DUF6540"/>
    <property type="match status" value="1"/>
</dbReference>
<sequence>MPNDTRQFYTVWKIKDHLTMPDPEEKKTRYHTYLFVQKEEDLTDNNNDPQHVVGWTHEVTGDISTSTGMVYVHKPVHRSPAYGEAFYAKELLGRVPADEYPENVDGVCQSIKPPWCQKKFNAQTMRYEGVVFEEGEGEVRGGMKWRFYAPGEERKPYFKCTEWVEEKVVPKLVADRIIVD</sequence>
<dbReference type="OMA" id="FKCTEWV"/>
<dbReference type="GeneID" id="8440892"/>
<dbReference type="VEuPathDB" id="FungiDB:UREG_02212"/>
<evidence type="ECO:0000313" key="2">
    <source>
        <dbReference type="Proteomes" id="UP000002058"/>
    </source>
</evidence>
<gene>
    <name evidence="1" type="ORF">UREG_02212</name>
</gene>
<dbReference type="OrthoDB" id="4135672at2759"/>